<dbReference type="PRINTS" id="PR01837">
    <property type="entry name" value="MGTCSAPBPROT"/>
</dbReference>
<evidence type="ECO:0000313" key="10">
    <source>
        <dbReference type="Proteomes" id="UP000307507"/>
    </source>
</evidence>
<gene>
    <name evidence="9" type="ORF">E6C50_08365</name>
</gene>
<dbReference type="InterPro" id="IPR049177">
    <property type="entry name" value="MgtC_SapB_SrpB_YhiD_N"/>
</dbReference>
<feature type="transmembrane region" description="Helical" evidence="7">
    <location>
        <begin position="36"/>
        <end position="56"/>
    </location>
</feature>
<dbReference type="OrthoDB" id="9811198at2"/>
<keyword evidence="4 7" id="KW-0812">Transmembrane</keyword>
<accession>A0A4S4A0R6</accession>
<keyword evidence="5 7" id="KW-1133">Transmembrane helix</keyword>
<comment type="similarity">
    <text evidence="2">Belongs to the MgtC/SapB family.</text>
</comment>
<dbReference type="GO" id="GO:0005886">
    <property type="term" value="C:plasma membrane"/>
    <property type="evidence" value="ECO:0007669"/>
    <property type="project" value="UniProtKB-SubCell"/>
</dbReference>
<evidence type="ECO:0000256" key="1">
    <source>
        <dbReference type="ARBA" id="ARBA00004651"/>
    </source>
</evidence>
<organism evidence="9 10">
    <name type="scientific">Flavobacterium supellecticarium</name>
    <dbReference type="NCBI Taxonomy" id="2565924"/>
    <lineage>
        <taxon>Bacteria</taxon>
        <taxon>Pseudomonadati</taxon>
        <taxon>Bacteroidota</taxon>
        <taxon>Flavobacteriia</taxon>
        <taxon>Flavobacteriales</taxon>
        <taxon>Flavobacteriaceae</taxon>
        <taxon>Flavobacterium</taxon>
    </lineage>
</organism>
<feature type="transmembrane region" description="Helical" evidence="7">
    <location>
        <begin position="111"/>
        <end position="130"/>
    </location>
</feature>
<keyword evidence="3" id="KW-1003">Cell membrane</keyword>
<dbReference type="Proteomes" id="UP000307507">
    <property type="component" value="Unassembled WGS sequence"/>
</dbReference>
<evidence type="ECO:0000256" key="4">
    <source>
        <dbReference type="ARBA" id="ARBA00022692"/>
    </source>
</evidence>
<dbReference type="RefSeq" id="WP_136402746.1">
    <property type="nucleotide sequence ID" value="NZ_SSNZ01000002.1"/>
</dbReference>
<dbReference type="EMBL" id="SSNZ01000002">
    <property type="protein sequence ID" value="THF51762.1"/>
    <property type="molecule type" value="Genomic_DNA"/>
</dbReference>
<comment type="caution">
    <text evidence="9">The sequence shown here is derived from an EMBL/GenBank/DDBJ whole genome shotgun (WGS) entry which is preliminary data.</text>
</comment>
<keyword evidence="10" id="KW-1185">Reference proteome</keyword>
<evidence type="ECO:0000313" key="9">
    <source>
        <dbReference type="EMBL" id="THF51762.1"/>
    </source>
</evidence>
<protein>
    <submittedName>
        <fullName evidence="9">MgtC/SapB family protein</fullName>
    </submittedName>
</protein>
<comment type="subcellular location">
    <subcellularLocation>
        <location evidence="1">Cell membrane</location>
        <topology evidence="1">Multi-pass membrane protein</topology>
    </subcellularLocation>
</comment>
<dbReference type="Pfam" id="PF02308">
    <property type="entry name" value="MgtC"/>
    <property type="match status" value="1"/>
</dbReference>
<reference evidence="9 10" key="1">
    <citation type="submission" date="2019-04" db="EMBL/GenBank/DDBJ databases">
        <title>Flavobacterium sp. nov. isolated from construction timber.</title>
        <authorList>
            <person name="Lin S.-Y."/>
            <person name="Chang C.-T."/>
            <person name="Young C.-C."/>
        </authorList>
    </citation>
    <scope>NUCLEOTIDE SEQUENCE [LARGE SCALE GENOMIC DNA]</scope>
    <source>
        <strain evidence="9 10">CC-CTC003</strain>
    </source>
</reference>
<feature type="domain" description="MgtC/SapB/SrpB/YhiD N-terminal" evidence="8">
    <location>
        <begin position="12"/>
        <end position="132"/>
    </location>
</feature>
<evidence type="ECO:0000256" key="5">
    <source>
        <dbReference type="ARBA" id="ARBA00022989"/>
    </source>
</evidence>
<evidence type="ECO:0000259" key="8">
    <source>
        <dbReference type="Pfam" id="PF02308"/>
    </source>
</evidence>
<evidence type="ECO:0000256" key="3">
    <source>
        <dbReference type="ARBA" id="ARBA00022475"/>
    </source>
</evidence>
<feature type="transmembrane region" description="Helical" evidence="7">
    <location>
        <begin position="62"/>
        <end position="80"/>
    </location>
</feature>
<evidence type="ECO:0000256" key="6">
    <source>
        <dbReference type="ARBA" id="ARBA00023136"/>
    </source>
</evidence>
<sequence length="211" mass="23275">MAIEMEIMLRFFIAVIWGAIIGAEREYRGKAAGFRTTILISIGACFFTVMSIWIGGEGNPDRIASNIVTGLGFLCAGVIFRADNHINGITTAATIWAVAAISMGIGAGHYLISACGGGLILLVLTTLTYLQNKIDRLNQYRTLHITFDKKEDGFTRCTELFVKYGAKSRLITQQKELDTITLSWEIHASEKQLESLSKALLLESFFSKIEL</sequence>
<feature type="transmembrane region" description="Helical" evidence="7">
    <location>
        <begin position="7"/>
        <end position="24"/>
    </location>
</feature>
<proteinExistence type="inferred from homology"/>
<dbReference type="PANTHER" id="PTHR33778">
    <property type="entry name" value="PROTEIN MGTC"/>
    <property type="match status" value="1"/>
</dbReference>
<evidence type="ECO:0000256" key="7">
    <source>
        <dbReference type="SAM" id="Phobius"/>
    </source>
</evidence>
<dbReference type="AlphaFoldDB" id="A0A4S4A0R6"/>
<dbReference type="InterPro" id="IPR003416">
    <property type="entry name" value="MgtC/SapB/SrpB/YhiD_fam"/>
</dbReference>
<evidence type="ECO:0000256" key="2">
    <source>
        <dbReference type="ARBA" id="ARBA00009298"/>
    </source>
</evidence>
<name>A0A4S4A0R6_9FLAO</name>
<keyword evidence="6 7" id="KW-0472">Membrane</keyword>
<dbReference type="PANTHER" id="PTHR33778:SF1">
    <property type="entry name" value="MAGNESIUM TRANSPORTER YHID-RELATED"/>
    <property type="match status" value="1"/>
</dbReference>